<evidence type="ECO:0008006" key="9">
    <source>
        <dbReference type="Google" id="ProtNLM"/>
    </source>
</evidence>
<dbReference type="OMA" id="WFESFAI"/>
<feature type="transmembrane region" description="Helical" evidence="6">
    <location>
        <begin position="102"/>
        <end position="121"/>
    </location>
</feature>
<dbReference type="HOGENOM" id="CLU_008455_11_1_1"/>
<evidence type="ECO:0000256" key="1">
    <source>
        <dbReference type="ARBA" id="ARBA00004141"/>
    </source>
</evidence>
<evidence type="ECO:0000256" key="2">
    <source>
        <dbReference type="ARBA" id="ARBA00022692"/>
    </source>
</evidence>
<dbReference type="Gene3D" id="1.20.1250.20">
    <property type="entry name" value="MFS general substrate transporter like domains"/>
    <property type="match status" value="1"/>
</dbReference>
<dbReference type="GO" id="GO:0015244">
    <property type="term" value="F:fluconazole transmembrane transporter activity"/>
    <property type="evidence" value="ECO:0007669"/>
    <property type="project" value="TreeGrafter"/>
</dbReference>
<dbReference type="InterPro" id="IPR036259">
    <property type="entry name" value="MFS_trans_sf"/>
</dbReference>
<keyword evidence="8" id="KW-1185">Reference proteome</keyword>
<accession>A0A084QMH5</accession>
<evidence type="ECO:0000256" key="6">
    <source>
        <dbReference type="SAM" id="Phobius"/>
    </source>
</evidence>
<keyword evidence="2 6" id="KW-0812">Transmembrane</keyword>
<dbReference type="InParanoid" id="A0A084QMH5"/>
<evidence type="ECO:0000256" key="5">
    <source>
        <dbReference type="SAM" id="MobiDB-lite"/>
    </source>
</evidence>
<dbReference type="FunCoup" id="A0A084QMH5">
    <property type="interactions" value="8"/>
</dbReference>
<dbReference type="CDD" id="cd17323">
    <property type="entry name" value="MFS_Tpo1_MDR_like"/>
    <property type="match status" value="1"/>
</dbReference>
<comment type="subcellular location">
    <subcellularLocation>
        <location evidence="1">Membrane</location>
        <topology evidence="1">Multi-pass membrane protein</topology>
    </subcellularLocation>
</comment>
<dbReference type="PANTHER" id="PTHR23502:SF23">
    <property type="entry name" value="FLUCONAZOLE RESISTANCE PROTEIN 1"/>
    <property type="match status" value="1"/>
</dbReference>
<evidence type="ECO:0000256" key="3">
    <source>
        <dbReference type="ARBA" id="ARBA00022989"/>
    </source>
</evidence>
<organism evidence="7 8">
    <name type="scientific">Stachybotrys chlorohalonatus (strain IBT 40285)</name>
    <dbReference type="NCBI Taxonomy" id="1283841"/>
    <lineage>
        <taxon>Eukaryota</taxon>
        <taxon>Fungi</taxon>
        <taxon>Dikarya</taxon>
        <taxon>Ascomycota</taxon>
        <taxon>Pezizomycotina</taxon>
        <taxon>Sordariomycetes</taxon>
        <taxon>Hypocreomycetidae</taxon>
        <taxon>Hypocreales</taxon>
        <taxon>Stachybotryaceae</taxon>
        <taxon>Stachybotrys</taxon>
    </lineage>
</organism>
<feature type="transmembrane region" description="Helical" evidence="6">
    <location>
        <begin position="173"/>
        <end position="199"/>
    </location>
</feature>
<dbReference type="AlphaFoldDB" id="A0A084QMH5"/>
<sequence>MFLKDLVHDTCFSHAVRLTTRKKAFRYPRKKIHSDDLERDQQTRHGSASDSSQVHSDSRQGTIDEASGRTVGSEKGKDVFIVDWYGPDDPENPRNWPRAKRFFVTFEICLLTFSVYIGSAIYTADILDVTREFGVSTVAATLGLTLFVAGYGIGPMIWSPLSEIPQIGHNPDYILTLVLFVVLQVPTALATNFGMLLAFRFLTGFIGSPSWVKGGASIGDMYRPAKRTYGLAVWAIGAVSGPTLGPLIGGFACQGKGLEVDDLGAHVVVGVHACATYPLPAGDIVGKHSAPTKPPFAQAHGKRQAGDRGRVGEQRQPIVFALDIYIALIYGSLYVWSESFPLVFTGIYGFSLGLQGLAFLGIFVGVLLTLAPFVWYQQKYIEPKFNKDGELKPEWRLPPAFVGAFAIPICLFWFGWASRPDVHWIVPIIGATWFAIGSFLLFNSVRNDLSDAYPEYAASVLAGNDFFRSALGAGFPLFARAMYKNLGVA</sequence>
<dbReference type="Pfam" id="PF07690">
    <property type="entry name" value="MFS_1"/>
    <property type="match status" value="1"/>
</dbReference>
<dbReference type="EMBL" id="KL660617">
    <property type="protein sequence ID" value="KFA65160.1"/>
    <property type="molecule type" value="Genomic_DNA"/>
</dbReference>
<feature type="transmembrane region" description="Helical" evidence="6">
    <location>
        <begin position="318"/>
        <end position="336"/>
    </location>
</feature>
<reference evidence="7 8" key="1">
    <citation type="journal article" date="2014" name="BMC Genomics">
        <title>Comparative genome sequencing reveals chemotype-specific gene clusters in the toxigenic black mold Stachybotrys.</title>
        <authorList>
            <person name="Semeiks J."/>
            <person name="Borek D."/>
            <person name="Otwinowski Z."/>
            <person name="Grishin N.V."/>
        </authorList>
    </citation>
    <scope>NUCLEOTIDE SEQUENCE [LARGE SCALE GENOMIC DNA]</scope>
    <source>
        <strain evidence="7 8">IBT 40285</strain>
    </source>
</reference>
<feature type="region of interest" description="Disordered" evidence="5">
    <location>
        <begin position="34"/>
        <end position="72"/>
    </location>
</feature>
<keyword evidence="3 6" id="KW-1133">Transmembrane helix</keyword>
<dbReference type="OrthoDB" id="3357846at2759"/>
<feature type="compositionally biased region" description="Basic and acidic residues" evidence="5">
    <location>
        <begin position="34"/>
        <end position="43"/>
    </location>
</feature>
<feature type="transmembrane region" description="Helical" evidence="6">
    <location>
        <begin position="397"/>
        <end position="416"/>
    </location>
</feature>
<dbReference type="GO" id="GO:1990961">
    <property type="term" value="P:xenobiotic detoxification by transmembrane export across the plasma membrane"/>
    <property type="evidence" value="ECO:0007669"/>
    <property type="project" value="TreeGrafter"/>
</dbReference>
<gene>
    <name evidence="7" type="ORF">S40285_06515</name>
</gene>
<protein>
    <recommendedName>
        <fullName evidence="9">Major facilitator superfamily (MFS) profile domain-containing protein</fullName>
    </recommendedName>
</protein>
<feature type="transmembrane region" description="Helical" evidence="6">
    <location>
        <begin position="422"/>
        <end position="442"/>
    </location>
</feature>
<dbReference type="SUPFAM" id="SSF103473">
    <property type="entry name" value="MFS general substrate transporter"/>
    <property type="match status" value="1"/>
</dbReference>
<proteinExistence type="predicted"/>
<evidence type="ECO:0000313" key="8">
    <source>
        <dbReference type="Proteomes" id="UP000028524"/>
    </source>
</evidence>
<evidence type="ECO:0000256" key="4">
    <source>
        <dbReference type="ARBA" id="ARBA00023136"/>
    </source>
</evidence>
<dbReference type="Proteomes" id="UP000028524">
    <property type="component" value="Unassembled WGS sequence"/>
</dbReference>
<feature type="transmembrane region" description="Helical" evidence="6">
    <location>
        <begin position="133"/>
        <end position="153"/>
    </location>
</feature>
<dbReference type="PANTHER" id="PTHR23502">
    <property type="entry name" value="MAJOR FACILITATOR SUPERFAMILY"/>
    <property type="match status" value="1"/>
</dbReference>
<dbReference type="InterPro" id="IPR011701">
    <property type="entry name" value="MFS"/>
</dbReference>
<keyword evidence="4 6" id="KW-0472">Membrane</keyword>
<dbReference type="STRING" id="1283841.A0A084QMH5"/>
<dbReference type="GO" id="GO:0005886">
    <property type="term" value="C:plasma membrane"/>
    <property type="evidence" value="ECO:0007669"/>
    <property type="project" value="TreeGrafter"/>
</dbReference>
<feature type="transmembrane region" description="Helical" evidence="6">
    <location>
        <begin position="356"/>
        <end position="376"/>
    </location>
</feature>
<name>A0A084QMH5_STAC4</name>
<evidence type="ECO:0000313" key="7">
    <source>
        <dbReference type="EMBL" id="KFA65160.1"/>
    </source>
</evidence>